<keyword evidence="4" id="KW-0378">Hydrolase</keyword>
<dbReference type="Gene3D" id="3.50.30.60">
    <property type="entry name" value="LD-carboxypeptidase A C-terminal domain-like"/>
    <property type="match status" value="1"/>
</dbReference>
<evidence type="ECO:0000313" key="8">
    <source>
        <dbReference type="EMBL" id="MBN7772357.1"/>
    </source>
</evidence>
<proteinExistence type="inferred from homology"/>
<evidence type="ECO:0000256" key="4">
    <source>
        <dbReference type="ARBA" id="ARBA00022801"/>
    </source>
</evidence>
<dbReference type="SUPFAM" id="SSF141986">
    <property type="entry name" value="LD-carboxypeptidase A C-terminal domain-like"/>
    <property type="match status" value="1"/>
</dbReference>
<dbReference type="InterPro" id="IPR027461">
    <property type="entry name" value="Carboxypeptidase_A_C_sf"/>
</dbReference>
<evidence type="ECO:0000256" key="3">
    <source>
        <dbReference type="ARBA" id="ARBA00022670"/>
    </source>
</evidence>
<dbReference type="RefSeq" id="WP_206581166.1">
    <property type="nucleotide sequence ID" value="NZ_JAFJZZ010000001.1"/>
</dbReference>
<dbReference type="GO" id="GO:0006508">
    <property type="term" value="P:proteolysis"/>
    <property type="evidence" value="ECO:0007669"/>
    <property type="project" value="UniProtKB-KW"/>
</dbReference>
<dbReference type="InterPro" id="IPR029062">
    <property type="entry name" value="Class_I_gatase-like"/>
</dbReference>
<dbReference type="AlphaFoldDB" id="A0A939D769"/>
<dbReference type="GO" id="GO:0008236">
    <property type="term" value="F:serine-type peptidase activity"/>
    <property type="evidence" value="ECO:0007669"/>
    <property type="project" value="UniProtKB-KW"/>
</dbReference>
<feature type="domain" description="LD-carboxypeptidase N-terminal" evidence="6">
    <location>
        <begin position="18"/>
        <end position="134"/>
    </location>
</feature>
<comment type="caution">
    <text evidence="8">The sequence shown here is derived from an EMBL/GenBank/DDBJ whole genome shotgun (WGS) entry which is preliminary data.</text>
</comment>
<accession>A0A939D769</accession>
<dbReference type="EMBL" id="JAFJZZ010000001">
    <property type="protein sequence ID" value="MBN7772357.1"/>
    <property type="molecule type" value="Genomic_DNA"/>
</dbReference>
<dbReference type="Pfam" id="PF02016">
    <property type="entry name" value="Peptidase_S66"/>
    <property type="match status" value="1"/>
</dbReference>
<name>A0A939D769_CLOAM</name>
<dbReference type="PANTHER" id="PTHR30237">
    <property type="entry name" value="MURAMOYLTETRAPEPTIDE CARBOXYPEPTIDASE"/>
    <property type="match status" value="1"/>
</dbReference>
<dbReference type="Pfam" id="PF17676">
    <property type="entry name" value="Peptidase_S66C"/>
    <property type="match status" value="1"/>
</dbReference>
<gene>
    <name evidence="8" type="ORF">JYB65_03185</name>
</gene>
<evidence type="ECO:0000256" key="2">
    <source>
        <dbReference type="ARBA" id="ARBA00022645"/>
    </source>
</evidence>
<protein>
    <submittedName>
        <fullName evidence="8">LD-carboxypeptidase</fullName>
    </submittedName>
</protein>
<keyword evidence="2" id="KW-0121">Carboxypeptidase</keyword>
<dbReference type="SUPFAM" id="SSF52317">
    <property type="entry name" value="Class I glutamine amidotransferase-like"/>
    <property type="match status" value="1"/>
</dbReference>
<evidence type="ECO:0000259" key="7">
    <source>
        <dbReference type="Pfam" id="PF17676"/>
    </source>
</evidence>
<evidence type="ECO:0000256" key="1">
    <source>
        <dbReference type="ARBA" id="ARBA00010233"/>
    </source>
</evidence>
<dbReference type="Gene3D" id="3.40.50.10740">
    <property type="entry name" value="Class I glutamine amidotransferase-like"/>
    <property type="match status" value="1"/>
</dbReference>
<comment type="similarity">
    <text evidence="1">Belongs to the peptidase S66 family.</text>
</comment>
<reference evidence="8" key="1">
    <citation type="submission" date="2021-02" db="EMBL/GenBank/DDBJ databases">
        <title>Abyssanaerobacter marinus gen.nov., sp., nov, anaerobic bacterium isolated from the Onnuri vent field of Indian Ocean and suggestion of Mogibacteriaceae fam. nov., and proposal of reclassification of ambiguous this family's genus member.</title>
        <authorList>
            <person name="Kim Y.J."/>
            <person name="Yang J.-A."/>
        </authorList>
    </citation>
    <scope>NUCLEOTIDE SEQUENCE</scope>
    <source>
        <strain evidence="8">DSM 2634</strain>
    </source>
</reference>
<dbReference type="InterPro" id="IPR040449">
    <property type="entry name" value="Peptidase_S66_N"/>
</dbReference>
<evidence type="ECO:0000259" key="6">
    <source>
        <dbReference type="Pfam" id="PF02016"/>
    </source>
</evidence>
<evidence type="ECO:0000256" key="5">
    <source>
        <dbReference type="ARBA" id="ARBA00022825"/>
    </source>
</evidence>
<feature type="domain" description="LD-carboxypeptidase C-terminal" evidence="7">
    <location>
        <begin position="182"/>
        <end position="308"/>
    </location>
</feature>
<keyword evidence="5" id="KW-0720">Serine protease</keyword>
<dbReference type="PIRSF" id="PIRSF028757">
    <property type="entry name" value="LD-carboxypeptidase"/>
    <property type="match status" value="1"/>
</dbReference>
<dbReference type="InterPro" id="IPR027478">
    <property type="entry name" value="LdcA_N"/>
</dbReference>
<keyword evidence="9" id="KW-1185">Reference proteome</keyword>
<dbReference type="PANTHER" id="PTHR30237:SF2">
    <property type="entry name" value="MUREIN TETRAPEPTIDE CARBOXYPEPTIDASE"/>
    <property type="match status" value="1"/>
</dbReference>
<dbReference type="Proteomes" id="UP000664545">
    <property type="component" value="Unassembled WGS sequence"/>
</dbReference>
<evidence type="ECO:0000313" key="9">
    <source>
        <dbReference type="Proteomes" id="UP000664545"/>
    </source>
</evidence>
<organism evidence="8 9">
    <name type="scientific">Clostridium aminobutyricum</name>
    <dbReference type="NCBI Taxonomy" id="33953"/>
    <lineage>
        <taxon>Bacteria</taxon>
        <taxon>Bacillati</taxon>
        <taxon>Bacillota</taxon>
        <taxon>Clostridia</taxon>
        <taxon>Eubacteriales</taxon>
        <taxon>Clostridiaceae</taxon>
        <taxon>Clostridium</taxon>
    </lineage>
</organism>
<dbReference type="InterPro" id="IPR040921">
    <property type="entry name" value="Peptidase_S66C"/>
</dbReference>
<dbReference type="CDD" id="cd07025">
    <property type="entry name" value="Peptidase_S66"/>
    <property type="match status" value="1"/>
</dbReference>
<sequence length="318" mass="34560">MKNNELLKPIPLQMGDQVALVAPSSPVPQLNLKNAINSIRFLGLEPIVYPSCSSQHGYLSGTDSVRAADVNAAFANPSVKGIFCLRGGFGVTRLLPYIDFNRIQKNPKVFIGYSDITGLHVSINKLCGFVTYHGPMPNTNYTKLDTYTLNSLKQNIFSSQPLGLVTNPIDEPLLTICEGTAEGIITGGNLSLLEGTLGSPYEVDTKGKILFIEEVGEKPYRIDRALTALSLAGKFEDCAGILLGTFAECEIPPKDAQPGNVFIAESTLTLSQIFEEVIKPFKKPTLLNFRAGHIYPQATIPFGCCVRLDANNQTVCFK</sequence>
<keyword evidence="3" id="KW-0645">Protease</keyword>
<dbReference type="GO" id="GO:0004180">
    <property type="term" value="F:carboxypeptidase activity"/>
    <property type="evidence" value="ECO:0007669"/>
    <property type="project" value="UniProtKB-KW"/>
</dbReference>
<dbReference type="InterPro" id="IPR003507">
    <property type="entry name" value="S66_fam"/>
</dbReference>